<gene>
    <name evidence="1" type="ORF">GK047_01510</name>
</gene>
<dbReference type="RefSeq" id="WP_163940403.1">
    <property type="nucleotide sequence ID" value="NZ_JAAIKC010000001.1"/>
</dbReference>
<evidence type="ECO:0008006" key="2">
    <source>
        <dbReference type="Google" id="ProtNLM"/>
    </source>
</evidence>
<proteinExistence type="predicted"/>
<comment type="caution">
    <text evidence="1">The sequence shown here is derived from an EMBL/GenBank/DDBJ whole genome shotgun (WGS) entry which is preliminary data.</text>
</comment>
<accession>A0A6G3ZR63</accession>
<reference evidence="1" key="1">
    <citation type="submission" date="2020-02" db="EMBL/GenBank/DDBJ databases">
        <authorList>
            <person name="Shen X.-R."/>
            <person name="Zhang Y.-X."/>
        </authorList>
    </citation>
    <scope>NUCLEOTIDE SEQUENCE</scope>
    <source>
        <strain evidence="1">SYP-B3998</strain>
    </source>
</reference>
<dbReference type="PROSITE" id="PS51257">
    <property type="entry name" value="PROKAR_LIPOPROTEIN"/>
    <property type="match status" value="1"/>
</dbReference>
<dbReference type="AlphaFoldDB" id="A0A6G3ZR63"/>
<organism evidence="1">
    <name type="scientific">Paenibacillus sp. SYP-B3998</name>
    <dbReference type="NCBI Taxonomy" id="2678564"/>
    <lineage>
        <taxon>Bacteria</taxon>
        <taxon>Bacillati</taxon>
        <taxon>Bacillota</taxon>
        <taxon>Bacilli</taxon>
        <taxon>Bacillales</taxon>
        <taxon>Paenibacillaceae</taxon>
        <taxon>Paenibacillus</taxon>
    </lineage>
</organism>
<sequence length="198" mass="22084">MKFLLTSSFVTLIILIIVSACSDRYSVREGVPSATQIQATSKVIKGDEKKVELLEKEEVSISKKNTVFYGDWIVTGVLKSAPVSTHDDDDIKFLKGKKITYSEGNAIFDGNVLTRPFYSESSISKKDFFPLYYVDLEELGMQTDSVISIDVCSDQKCIDDWPGIGRNNIGGSFIIKDKDTLIVSKGGDFFELKRVEPK</sequence>
<name>A0A6G3ZR63_9BACL</name>
<dbReference type="EMBL" id="JAAIKC010000001">
    <property type="protein sequence ID" value="NEW04696.1"/>
    <property type="molecule type" value="Genomic_DNA"/>
</dbReference>
<protein>
    <recommendedName>
        <fullName evidence="2">Lipoprotein</fullName>
    </recommendedName>
</protein>
<evidence type="ECO:0000313" key="1">
    <source>
        <dbReference type="EMBL" id="NEW04696.1"/>
    </source>
</evidence>